<dbReference type="AlphaFoldDB" id="A0A6N2Y827"/>
<dbReference type="CDD" id="cd02440">
    <property type="entry name" value="AdoMet_MTases"/>
    <property type="match status" value="1"/>
</dbReference>
<dbReference type="InterPro" id="IPR002052">
    <property type="entry name" value="DNA_methylase_N6_adenine_CS"/>
</dbReference>
<dbReference type="EMBL" id="CACRUP010000001">
    <property type="protein sequence ID" value="VYT62894.1"/>
    <property type="molecule type" value="Genomic_DNA"/>
</dbReference>
<evidence type="ECO:0000256" key="1">
    <source>
        <dbReference type="ARBA" id="ARBA00006594"/>
    </source>
</evidence>
<sequence>MTENTMENKESLQRQELHRKIWAIADDVRGAVDGWDFKQYILGILFYRFISENITEFFNKAEHEAGDLEFDYAKISDEEAEEDFRPDTVEDKGFFILPSQLFENVVKKARENENLNTDLANIFKDIEGSAIGFQSEDDIKGLFEDVDTTSNKLGGTVAEKNKRLCDILTGIDKINFGDFKDNDIDAFGDAYEYLISNYASNAGKSGGEFFTPQTVSKLLARLVMEGKKNINKVYDPTCGSGSLLLQMKKQFDEHIIDEGFFGQEINMTNFNLARMNMFLHNVNYNNFSIKRGDTLINPLHKEEKPFDAIVSNPPYSIKWIGDKDPTLINDERFAPAGKLAPKSYADYAFIMHSLFYLSSKGRAAIVCFPGIFYRKGAEKTIRQYLIDNNFIDCVIQLPENLFFGTSIATCILVMAKNKTENKVLFIDASKEFKKETNNNILEEKNINTIVEEFKNREEKEYFSRYVDRDEIVENDYNLSVSTYVEKEDTREKIDIKVLNKEIDETVKKIDELRASINEIVRELSHE</sequence>
<dbReference type="GO" id="GO:0003677">
    <property type="term" value="F:DNA binding"/>
    <property type="evidence" value="ECO:0007669"/>
    <property type="project" value="InterPro"/>
</dbReference>
<feature type="coiled-coil region" evidence="8">
    <location>
        <begin position="495"/>
        <end position="522"/>
    </location>
</feature>
<dbReference type="InterPro" id="IPR038333">
    <property type="entry name" value="T1MK-like_N_sf"/>
</dbReference>
<keyword evidence="6" id="KW-0680">Restriction system</keyword>
<dbReference type="RefSeq" id="WP_156699913.1">
    <property type="nucleotide sequence ID" value="NZ_CACRUP010000001.1"/>
</dbReference>
<organism evidence="11">
    <name type="scientific">Peptoniphilus gorbachii</name>
    <dbReference type="NCBI Taxonomy" id="411567"/>
    <lineage>
        <taxon>Bacteria</taxon>
        <taxon>Bacillati</taxon>
        <taxon>Bacillota</taxon>
        <taxon>Tissierellia</taxon>
        <taxon>Tissierellales</taxon>
        <taxon>Peptoniphilaceae</taxon>
        <taxon>Peptoniphilus</taxon>
    </lineage>
</organism>
<keyword evidence="3 11" id="KW-0489">Methyltransferase</keyword>
<keyword evidence="4 11" id="KW-0808">Transferase</keyword>
<dbReference type="Pfam" id="PF12161">
    <property type="entry name" value="HsdM_N"/>
    <property type="match status" value="1"/>
</dbReference>
<keyword evidence="8" id="KW-0175">Coiled coil</keyword>
<dbReference type="InterPro" id="IPR004546">
    <property type="entry name" value="Restrct_endonuc_T1M"/>
</dbReference>
<reference evidence="11" key="1">
    <citation type="submission" date="2019-11" db="EMBL/GenBank/DDBJ databases">
        <authorList>
            <person name="Feng L."/>
        </authorList>
    </citation>
    <scope>NUCLEOTIDE SEQUENCE</scope>
    <source>
        <strain evidence="11">PgorbachiiLFYP46</strain>
    </source>
</reference>
<evidence type="ECO:0000256" key="3">
    <source>
        <dbReference type="ARBA" id="ARBA00022603"/>
    </source>
</evidence>
<evidence type="ECO:0000256" key="6">
    <source>
        <dbReference type="ARBA" id="ARBA00022747"/>
    </source>
</evidence>
<evidence type="ECO:0000259" key="9">
    <source>
        <dbReference type="Pfam" id="PF02384"/>
    </source>
</evidence>
<feature type="domain" description="DNA methylase adenine-specific" evidence="9">
    <location>
        <begin position="183"/>
        <end position="491"/>
    </location>
</feature>
<protein>
    <recommendedName>
        <fullName evidence="2">site-specific DNA-methyltransferase (adenine-specific)</fullName>
        <ecNumber evidence="2">2.1.1.72</ecNumber>
    </recommendedName>
</protein>
<evidence type="ECO:0000256" key="5">
    <source>
        <dbReference type="ARBA" id="ARBA00022691"/>
    </source>
</evidence>
<dbReference type="GO" id="GO:0009307">
    <property type="term" value="P:DNA restriction-modification system"/>
    <property type="evidence" value="ECO:0007669"/>
    <property type="project" value="UniProtKB-KW"/>
</dbReference>
<dbReference type="Gene3D" id="3.40.50.150">
    <property type="entry name" value="Vaccinia Virus protein VP39"/>
    <property type="match status" value="1"/>
</dbReference>
<evidence type="ECO:0000256" key="4">
    <source>
        <dbReference type="ARBA" id="ARBA00022679"/>
    </source>
</evidence>
<feature type="domain" description="N6 adenine-specific DNA methyltransferase N-terminal" evidence="10">
    <location>
        <begin position="17"/>
        <end position="168"/>
    </location>
</feature>
<dbReference type="Pfam" id="PF02384">
    <property type="entry name" value="N6_Mtase"/>
    <property type="match status" value="1"/>
</dbReference>
<evidence type="ECO:0000313" key="11">
    <source>
        <dbReference type="EMBL" id="VYT62894.1"/>
    </source>
</evidence>
<evidence type="ECO:0000256" key="7">
    <source>
        <dbReference type="ARBA" id="ARBA00047942"/>
    </source>
</evidence>
<dbReference type="PANTHER" id="PTHR42933:SF1">
    <property type="entry name" value="SITE-SPECIFIC DNA-METHYLTRANSFERASE (ADENINE-SPECIFIC)"/>
    <property type="match status" value="1"/>
</dbReference>
<dbReference type="InterPro" id="IPR051537">
    <property type="entry name" value="DNA_Adenine_Mtase"/>
</dbReference>
<dbReference type="GO" id="GO:0009007">
    <property type="term" value="F:site-specific DNA-methyltransferase (adenine-specific) activity"/>
    <property type="evidence" value="ECO:0007669"/>
    <property type="project" value="UniProtKB-EC"/>
</dbReference>
<dbReference type="InterPro" id="IPR029063">
    <property type="entry name" value="SAM-dependent_MTases_sf"/>
</dbReference>
<proteinExistence type="inferred from homology"/>
<dbReference type="InterPro" id="IPR022749">
    <property type="entry name" value="D12N6_MeTrfase_N"/>
</dbReference>
<dbReference type="GO" id="GO:0032259">
    <property type="term" value="P:methylation"/>
    <property type="evidence" value="ECO:0007669"/>
    <property type="project" value="UniProtKB-KW"/>
</dbReference>
<dbReference type="PRINTS" id="PR00507">
    <property type="entry name" value="N12N6MTFRASE"/>
</dbReference>
<comment type="similarity">
    <text evidence="1">Belongs to the N(4)/N(6)-methyltransferase family.</text>
</comment>
<dbReference type="PROSITE" id="PS00092">
    <property type="entry name" value="N6_MTASE"/>
    <property type="match status" value="1"/>
</dbReference>
<keyword evidence="5" id="KW-0949">S-adenosyl-L-methionine</keyword>
<dbReference type="NCBIfam" id="TIGR00497">
    <property type="entry name" value="hsdM"/>
    <property type="match status" value="1"/>
</dbReference>
<dbReference type="SUPFAM" id="SSF53335">
    <property type="entry name" value="S-adenosyl-L-methionine-dependent methyltransferases"/>
    <property type="match status" value="1"/>
</dbReference>
<dbReference type="PANTHER" id="PTHR42933">
    <property type="entry name" value="SLR6095 PROTEIN"/>
    <property type="match status" value="1"/>
</dbReference>
<gene>
    <name evidence="11" type="ORF">PGLFYP46_00026</name>
</gene>
<evidence type="ECO:0000259" key="10">
    <source>
        <dbReference type="Pfam" id="PF12161"/>
    </source>
</evidence>
<dbReference type="EC" id="2.1.1.72" evidence="2"/>
<name>A0A6N2Y827_9FIRM</name>
<comment type="catalytic activity">
    <reaction evidence="7">
        <text>a 2'-deoxyadenosine in DNA + S-adenosyl-L-methionine = an N(6)-methyl-2'-deoxyadenosine in DNA + S-adenosyl-L-homocysteine + H(+)</text>
        <dbReference type="Rhea" id="RHEA:15197"/>
        <dbReference type="Rhea" id="RHEA-COMP:12418"/>
        <dbReference type="Rhea" id="RHEA-COMP:12419"/>
        <dbReference type="ChEBI" id="CHEBI:15378"/>
        <dbReference type="ChEBI" id="CHEBI:57856"/>
        <dbReference type="ChEBI" id="CHEBI:59789"/>
        <dbReference type="ChEBI" id="CHEBI:90615"/>
        <dbReference type="ChEBI" id="CHEBI:90616"/>
        <dbReference type="EC" id="2.1.1.72"/>
    </reaction>
</comment>
<dbReference type="Gene3D" id="1.20.1260.30">
    <property type="match status" value="1"/>
</dbReference>
<evidence type="ECO:0000256" key="8">
    <source>
        <dbReference type="SAM" id="Coils"/>
    </source>
</evidence>
<accession>A0A6N2Y827</accession>
<evidence type="ECO:0000256" key="2">
    <source>
        <dbReference type="ARBA" id="ARBA00011900"/>
    </source>
</evidence>
<dbReference type="InterPro" id="IPR003356">
    <property type="entry name" value="DNA_methylase_A-5"/>
</dbReference>
<dbReference type="GO" id="GO:0008170">
    <property type="term" value="F:N-methyltransferase activity"/>
    <property type="evidence" value="ECO:0007669"/>
    <property type="project" value="InterPro"/>
</dbReference>